<dbReference type="NCBIfam" id="TIGR00972">
    <property type="entry name" value="3a0107s01c2"/>
    <property type="match status" value="1"/>
</dbReference>
<dbReference type="Proteomes" id="UP000019450">
    <property type="component" value="Chromosome"/>
</dbReference>
<dbReference type="EC" id="3.6.3.27" evidence="7"/>
<dbReference type="GO" id="GO:0005524">
    <property type="term" value="F:ATP binding"/>
    <property type="evidence" value="ECO:0007669"/>
    <property type="project" value="UniProtKB-KW"/>
</dbReference>
<keyword evidence="3 7" id="KW-0067">ATP-binding</keyword>
<dbReference type="GO" id="GO:0016020">
    <property type="term" value="C:membrane"/>
    <property type="evidence" value="ECO:0007669"/>
    <property type="project" value="InterPro"/>
</dbReference>
<dbReference type="GO" id="GO:0005315">
    <property type="term" value="F:phosphate transmembrane transporter activity"/>
    <property type="evidence" value="ECO:0007669"/>
    <property type="project" value="InterPro"/>
</dbReference>
<feature type="coiled-coil region" evidence="5">
    <location>
        <begin position="13"/>
        <end position="123"/>
    </location>
</feature>
<evidence type="ECO:0000256" key="3">
    <source>
        <dbReference type="ARBA" id="ARBA00022840"/>
    </source>
</evidence>
<dbReference type="InterPro" id="IPR005670">
    <property type="entry name" value="PstB-like"/>
</dbReference>
<keyword evidence="8" id="KW-1185">Reference proteome</keyword>
<dbReference type="HOGENOM" id="CLU_041520_0_0_14"/>
<keyword evidence="2" id="KW-0547">Nucleotide-binding</keyword>
<organism evidence="7 8">
    <name type="scientific">Candidatus Hepatoplasma crinochetorum Av</name>
    <dbReference type="NCBI Taxonomy" id="1427984"/>
    <lineage>
        <taxon>Bacteria</taxon>
        <taxon>Bacillati</taxon>
        <taxon>Mycoplasmatota</taxon>
        <taxon>Mollicutes</taxon>
        <taxon>Candidatus Hepatoplasmataceae</taxon>
        <taxon>Candidatus Hepatoplasma</taxon>
    </lineage>
</organism>
<dbReference type="PATRIC" id="fig|1427984.3.peg.60"/>
<dbReference type="PANTHER" id="PTHR43423">
    <property type="entry name" value="ABC TRANSPORTER I FAMILY MEMBER 17"/>
    <property type="match status" value="1"/>
</dbReference>
<keyword evidence="4" id="KW-0472">Membrane</keyword>
<dbReference type="SMART" id="SM00382">
    <property type="entry name" value="AAA"/>
    <property type="match status" value="1"/>
</dbReference>
<evidence type="ECO:0000259" key="6">
    <source>
        <dbReference type="PROSITE" id="PS50893"/>
    </source>
</evidence>
<proteinExistence type="predicted"/>
<dbReference type="GO" id="GO:0035435">
    <property type="term" value="P:phosphate ion transmembrane transport"/>
    <property type="evidence" value="ECO:0007669"/>
    <property type="project" value="InterPro"/>
</dbReference>
<evidence type="ECO:0000256" key="2">
    <source>
        <dbReference type="ARBA" id="ARBA00022741"/>
    </source>
</evidence>
<dbReference type="Pfam" id="PF00005">
    <property type="entry name" value="ABC_tran"/>
    <property type="match status" value="1"/>
</dbReference>
<evidence type="ECO:0000313" key="7">
    <source>
        <dbReference type="EMBL" id="AHK22180.1"/>
    </source>
</evidence>
<dbReference type="Gene3D" id="3.40.50.300">
    <property type="entry name" value="P-loop containing nucleotide triphosphate hydrolases"/>
    <property type="match status" value="1"/>
</dbReference>
<dbReference type="AlphaFoldDB" id="W8GRW5"/>
<keyword evidence="1" id="KW-0813">Transport</keyword>
<dbReference type="CDD" id="cd03260">
    <property type="entry name" value="ABC_PstB_phosphate_transporter"/>
    <property type="match status" value="1"/>
</dbReference>
<dbReference type="InterPro" id="IPR003439">
    <property type="entry name" value="ABC_transporter-like_ATP-bd"/>
</dbReference>
<evidence type="ECO:0000256" key="5">
    <source>
        <dbReference type="SAM" id="Coils"/>
    </source>
</evidence>
<dbReference type="InterPro" id="IPR003593">
    <property type="entry name" value="AAA+_ATPase"/>
</dbReference>
<dbReference type="InterPro" id="IPR017871">
    <property type="entry name" value="ABC_transporter-like_CS"/>
</dbReference>
<protein>
    <submittedName>
        <fullName evidence="7">Phosphate import ATP-binding protein PstB 3</fullName>
        <ecNumber evidence="7">3.6.3.27</ecNumber>
    </submittedName>
</protein>
<dbReference type="GO" id="GO:0016887">
    <property type="term" value="F:ATP hydrolysis activity"/>
    <property type="evidence" value="ECO:0007669"/>
    <property type="project" value="InterPro"/>
</dbReference>
<dbReference type="eggNOG" id="COG1117">
    <property type="taxonomic scope" value="Bacteria"/>
</dbReference>
<keyword evidence="5" id="KW-0175">Coiled coil</keyword>
<accession>W8GRW5</accession>
<dbReference type="PROSITE" id="PS00211">
    <property type="entry name" value="ABC_TRANSPORTER_1"/>
    <property type="match status" value="1"/>
</dbReference>
<dbReference type="KEGG" id="hcr:X271_00064"/>
<evidence type="ECO:0000313" key="8">
    <source>
        <dbReference type="Proteomes" id="UP000019450"/>
    </source>
</evidence>
<dbReference type="SUPFAM" id="SSF52540">
    <property type="entry name" value="P-loop containing nucleoside triphosphate hydrolases"/>
    <property type="match status" value="1"/>
</dbReference>
<reference evidence="7 8" key="1">
    <citation type="journal article" date="2014" name="Genome Biol. Evol.">
        <title>Phylogenomics of "Candidatus Hepatoplasma crinochetorum," a Lineage of Mollicutes Associated with Noninsect Arthropods.</title>
        <authorList>
            <person name="Leclercq S."/>
            <person name="Dittmer J."/>
            <person name="Bouchon D."/>
            <person name="Cordaux R."/>
        </authorList>
    </citation>
    <scope>NUCLEOTIDE SEQUENCE [LARGE SCALE GENOMIC DNA]</scope>
    <source>
        <strain evidence="7 8">Av</strain>
    </source>
</reference>
<dbReference type="STRING" id="1427984.X271_00064"/>
<evidence type="ECO:0000256" key="1">
    <source>
        <dbReference type="ARBA" id="ARBA00022448"/>
    </source>
</evidence>
<dbReference type="InterPro" id="IPR027417">
    <property type="entry name" value="P-loop_NTPase"/>
</dbReference>
<dbReference type="PROSITE" id="PS50893">
    <property type="entry name" value="ABC_TRANSPORTER_2"/>
    <property type="match status" value="1"/>
</dbReference>
<gene>
    <name evidence="7" type="primary">pstB3_2</name>
    <name evidence="7" type="ORF">X271_00064</name>
</gene>
<evidence type="ECO:0000256" key="4">
    <source>
        <dbReference type="ARBA" id="ARBA00023136"/>
    </source>
</evidence>
<sequence length="466" mass="54181">MKSTTYQNFKELLNKKIENLNDFKVKNNLLKNKINIEAKVLKNLELKELEIFNLEKKLQKNLDKIDQKILKLKTNLLKNKEKILDLQDLLEDKNNLSKYKKEIEKKSFEINQIKNKIKIFKREKKPLSAFYSLNYKNNKEIKKIKKRIKKINKCKENKISIKTAKLKQKNNKIDINLKIQEHDLNKFIGLIKKANNVLVKKEKKIIEEMAFVVKDLNVYYGTKKALFNVNIEIPRKKIIAIIGPSGCGKSTFLRTLNRINDEISNFKSEGEILLNGEYDIFKLKSIKNNYDKLELTELRTRVGMIFQKPNPFPISIYKNVSYGPKINGIKNKSLLNQIVQDSLEKAALWNEVKENLKENGTSLSGGQQQRLCIARSIANNPEILLMDEPTSALDPIAASKIENLLLNLKKDYTIIMVTHSMQQAIRISDYTAFFYQGKLIEFAPTEKLFKNPIQKRTHDYVLGKFG</sequence>
<name>W8GRW5_9MOLU</name>
<dbReference type="EMBL" id="CP006932">
    <property type="protein sequence ID" value="AHK22180.1"/>
    <property type="molecule type" value="Genomic_DNA"/>
</dbReference>
<keyword evidence="7" id="KW-0378">Hydrolase</keyword>
<dbReference type="PANTHER" id="PTHR43423:SF1">
    <property type="entry name" value="ABC TRANSPORTER I FAMILY MEMBER 17"/>
    <property type="match status" value="1"/>
</dbReference>
<feature type="domain" description="ABC transporter" evidence="6">
    <location>
        <begin position="211"/>
        <end position="461"/>
    </location>
</feature>